<evidence type="ECO:0000256" key="2">
    <source>
        <dbReference type="ARBA" id="ARBA00022763"/>
    </source>
</evidence>
<dbReference type="SUPFAM" id="SSF50486">
    <property type="entry name" value="FMT C-terminal domain-like"/>
    <property type="match status" value="1"/>
</dbReference>
<dbReference type="NCBIfam" id="TIGR00567">
    <property type="entry name" value="3mg"/>
    <property type="match status" value="1"/>
</dbReference>
<dbReference type="HAMAP" id="MF_00527">
    <property type="entry name" value="3MGH"/>
    <property type="match status" value="1"/>
</dbReference>
<keyword evidence="7" id="KW-1185">Reference proteome</keyword>
<keyword evidence="6" id="KW-0326">Glycosidase</keyword>
<dbReference type="PANTHER" id="PTHR10429">
    <property type="entry name" value="DNA-3-METHYLADENINE GLYCOSYLASE"/>
    <property type="match status" value="1"/>
</dbReference>
<name>A0ABW0LM02_9BACI</name>
<protein>
    <recommendedName>
        <fullName evidence="5">Putative 3-methyladenine DNA glycosylase</fullName>
        <ecNumber evidence="5">3.2.2.-</ecNumber>
    </recommendedName>
</protein>
<dbReference type="NCBIfam" id="NF002002">
    <property type="entry name" value="PRK00802.1-2"/>
    <property type="match status" value="1"/>
</dbReference>
<dbReference type="EC" id="3.2.2.-" evidence="5"/>
<evidence type="ECO:0000313" key="7">
    <source>
        <dbReference type="Proteomes" id="UP001596147"/>
    </source>
</evidence>
<keyword evidence="4 5" id="KW-0234">DNA repair</keyword>
<dbReference type="Pfam" id="PF02245">
    <property type="entry name" value="Pur_DNA_glyco"/>
    <property type="match status" value="1"/>
</dbReference>
<dbReference type="Proteomes" id="UP001596147">
    <property type="component" value="Unassembled WGS sequence"/>
</dbReference>
<evidence type="ECO:0000256" key="5">
    <source>
        <dbReference type="HAMAP-Rule" id="MF_00527"/>
    </source>
</evidence>
<dbReference type="PANTHER" id="PTHR10429:SF0">
    <property type="entry name" value="DNA-3-METHYLADENINE GLYCOSYLASE"/>
    <property type="match status" value="1"/>
</dbReference>
<sequence>MLMEPLEKRFYSQPTLTLAKALLGCFLIKDTPIGTAAGMIVETEAYMGPDDRAAHSYGGRRTKRTEIMFGEPGVTYTYSMHTHCLFNVVSGEVGEPHAVLVRALEPFEGKELMAKRRPKAKNETQWTNGPGKLTKALGITMDDYGHPLDKSPLWIAKGIDIDPNNIASGARIGIQNSGEAVDYPWRFWIYGNKFVSPKTR</sequence>
<dbReference type="EMBL" id="JBHSMC010000020">
    <property type="protein sequence ID" value="MFC5465937.1"/>
    <property type="molecule type" value="Genomic_DNA"/>
</dbReference>
<evidence type="ECO:0000256" key="1">
    <source>
        <dbReference type="ARBA" id="ARBA00009232"/>
    </source>
</evidence>
<keyword evidence="2 5" id="KW-0227">DNA damage</keyword>
<accession>A0ABW0LM02</accession>
<dbReference type="InterPro" id="IPR011034">
    <property type="entry name" value="Formyl_transferase-like_C_sf"/>
</dbReference>
<evidence type="ECO:0000256" key="4">
    <source>
        <dbReference type="ARBA" id="ARBA00023204"/>
    </source>
</evidence>
<keyword evidence="3 5" id="KW-0378">Hydrolase</keyword>
<dbReference type="InterPro" id="IPR036995">
    <property type="entry name" value="MPG_sf"/>
</dbReference>
<dbReference type="GO" id="GO:0016798">
    <property type="term" value="F:hydrolase activity, acting on glycosyl bonds"/>
    <property type="evidence" value="ECO:0007669"/>
    <property type="project" value="UniProtKB-KW"/>
</dbReference>
<reference evidence="7" key="1">
    <citation type="journal article" date="2019" name="Int. J. Syst. Evol. Microbiol.">
        <title>The Global Catalogue of Microorganisms (GCM) 10K type strain sequencing project: providing services to taxonomists for standard genome sequencing and annotation.</title>
        <authorList>
            <consortium name="The Broad Institute Genomics Platform"/>
            <consortium name="The Broad Institute Genome Sequencing Center for Infectious Disease"/>
            <person name="Wu L."/>
            <person name="Ma J."/>
        </authorList>
    </citation>
    <scope>NUCLEOTIDE SEQUENCE [LARGE SCALE GENOMIC DNA]</scope>
    <source>
        <strain evidence="7">CGMCC 1.12237</strain>
    </source>
</reference>
<dbReference type="RefSeq" id="WP_382353720.1">
    <property type="nucleotide sequence ID" value="NZ_JBHSMC010000020.1"/>
</dbReference>
<dbReference type="Gene3D" id="3.10.300.10">
    <property type="entry name" value="Methylpurine-DNA glycosylase (MPG)"/>
    <property type="match status" value="1"/>
</dbReference>
<organism evidence="6 7">
    <name type="scientific">Lederbergia graminis</name>
    <dbReference type="NCBI Taxonomy" id="735518"/>
    <lineage>
        <taxon>Bacteria</taxon>
        <taxon>Bacillati</taxon>
        <taxon>Bacillota</taxon>
        <taxon>Bacilli</taxon>
        <taxon>Bacillales</taxon>
        <taxon>Bacillaceae</taxon>
        <taxon>Lederbergia</taxon>
    </lineage>
</organism>
<comment type="caution">
    <text evidence="6">The sequence shown here is derived from an EMBL/GenBank/DDBJ whole genome shotgun (WGS) entry which is preliminary data.</text>
</comment>
<dbReference type="InterPro" id="IPR003180">
    <property type="entry name" value="MPG"/>
</dbReference>
<evidence type="ECO:0000313" key="6">
    <source>
        <dbReference type="EMBL" id="MFC5465937.1"/>
    </source>
</evidence>
<comment type="similarity">
    <text evidence="1 5">Belongs to the DNA glycosylase MPG family.</text>
</comment>
<dbReference type="CDD" id="cd00540">
    <property type="entry name" value="AAG"/>
    <property type="match status" value="1"/>
</dbReference>
<evidence type="ECO:0000256" key="3">
    <source>
        <dbReference type="ARBA" id="ARBA00022801"/>
    </source>
</evidence>
<proteinExistence type="inferred from homology"/>
<dbReference type="NCBIfam" id="NF002003">
    <property type="entry name" value="PRK00802.1-3"/>
    <property type="match status" value="1"/>
</dbReference>
<gene>
    <name evidence="6" type="ORF">ACFPM4_14490</name>
</gene>